<dbReference type="InterPro" id="IPR050412">
    <property type="entry name" value="Ig-like_Receptors_ImmuneReg"/>
</dbReference>
<evidence type="ECO:0000256" key="1">
    <source>
        <dbReference type="ARBA" id="ARBA00023157"/>
    </source>
</evidence>
<organism evidence="3 4">
    <name type="scientific">Latimeria chalumnae</name>
    <name type="common">Coelacanth</name>
    <dbReference type="NCBI Taxonomy" id="7897"/>
    <lineage>
        <taxon>Eukaryota</taxon>
        <taxon>Metazoa</taxon>
        <taxon>Chordata</taxon>
        <taxon>Craniata</taxon>
        <taxon>Vertebrata</taxon>
        <taxon>Euteleostomi</taxon>
        <taxon>Coelacanthiformes</taxon>
        <taxon>Coelacanthidae</taxon>
        <taxon>Latimeria</taxon>
    </lineage>
</organism>
<dbReference type="PROSITE" id="PS50835">
    <property type="entry name" value="IG_LIKE"/>
    <property type="match status" value="2"/>
</dbReference>
<evidence type="ECO:0000313" key="3">
    <source>
        <dbReference type="Ensembl" id="ENSLACP00000000822.1"/>
    </source>
</evidence>
<dbReference type="SMART" id="SM00409">
    <property type="entry name" value="IG"/>
    <property type="match status" value="3"/>
</dbReference>
<reference evidence="4" key="1">
    <citation type="submission" date="2011-08" db="EMBL/GenBank/DDBJ databases">
        <title>The draft genome of Latimeria chalumnae.</title>
        <authorList>
            <person name="Di Palma F."/>
            <person name="Alfoldi J."/>
            <person name="Johnson J."/>
            <person name="Berlin A."/>
            <person name="Gnerre S."/>
            <person name="Jaffe D."/>
            <person name="MacCallum I."/>
            <person name="Young S."/>
            <person name="Walker B.J."/>
            <person name="Lander E."/>
            <person name="Lindblad-Toh K."/>
        </authorList>
    </citation>
    <scope>NUCLEOTIDE SEQUENCE [LARGE SCALE GENOMIC DNA]</scope>
    <source>
        <strain evidence="4">Wild caught</strain>
    </source>
</reference>
<dbReference type="Gene3D" id="2.60.40.10">
    <property type="entry name" value="Immunoglobulins"/>
    <property type="match status" value="3"/>
</dbReference>
<protein>
    <recommendedName>
        <fullName evidence="2">Ig-like domain-containing protein</fullName>
    </recommendedName>
</protein>
<dbReference type="PANTHER" id="PTHR11738:SF186">
    <property type="entry name" value="OSTEOCLAST-ASSOCIATED IMMUNOGLOBULIN-LIKE RECEPTOR"/>
    <property type="match status" value="1"/>
</dbReference>
<keyword evidence="4" id="KW-1185">Reference proteome</keyword>
<evidence type="ECO:0000313" key="4">
    <source>
        <dbReference type="Proteomes" id="UP000008672"/>
    </source>
</evidence>
<dbReference type="HOGENOM" id="CLU_916898_0_0_1"/>
<accession>H2ZTV1</accession>
<feature type="domain" description="Ig-like" evidence="2">
    <location>
        <begin position="98"/>
        <end position="182"/>
    </location>
</feature>
<dbReference type="InterPro" id="IPR013783">
    <property type="entry name" value="Ig-like_fold"/>
</dbReference>
<dbReference type="OMA" id="ILSPWSN"/>
<dbReference type="EMBL" id="AFYH01194960">
    <property type="status" value="NOT_ANNOTATED_CDS"/>
    <property type="molecule type" value="Genomic_DNA"/>
</dbReference>
<dbReference type="SUPFAM" id="SSF48726">
    <property type="entry name" value="Immunoglobulin"/>
    <property type="match status" value="3"/>
</dbReference>
<dbReference type="EMBL" id="AFYH01194959">
    <property type="status" value="NOT_ANNOTATED_CDS"/>
    <property type="molecule type" value="Genomic_DNA"/>
</dbReference>
<reference evidence="3" key="3">
    <citation type="submission" date="2025-09" db="UniProtKB">
        <authorList>
            <consortium name="Ensembl"/>
        </authorList>
    </citation>
    <scope>IDENTIFICATION</scope>
</reference>
<dbReference type="GO" id="GO:0002764">
    <property type="term" value="P:immune response-regulating signaling pathway"/>
    <property type="evidence" value="ECO:0007669"/>
    <property type="project" value="TreeGrafter"/>
</dbReference>
<dbReference type="Proteomes" id="UP000008672">
    <property type="component" value="Unassembled WGS sequence"/>
</dbReference>
<dbReference type="InterPro" id="IPR007110">
    <property type="entry name" value="Ig-like_dom"/>
</dbReference>
<dbReference type="AlphaFoldDB" id="H2ZTV1"/>
<proteinExistence type="predicted"/>
<evidence type="ECO:0000259" key="2">
    <source>
        <dbReference type="PROSITE" id="PS50835"/>
    </source>
</evidence>
<reference evidence="3" key="2">
    <citation type="submission" date="2025-08" db="UniProtKB">
        <authorList>
            <consortium name="Ensembl"/>
        </authorList>
    </citation>
    <scope>IDENTIFICATION</scope>
</reference>
<dbReference type="InterPro" id="IPR036179">
    <property type="entry name" value="Ig-like_dom_sf"/>
</dbReference>
<dbReference type="Ensembl" id="ENSLACT00000000830.1">
    <property type="protein sequence ID" value="ENSLACP00000000822.1"/>
    <property type="gene ID" value="ENSLACG00000000737.1"/>
</dbReference>
<dbReference type="PANTHER" id="PTHR11738">
    <property type="entry name" value="MHC CLASS I NK CELL RECEPTOR"/>
    <property type="match status" value="1"/>
</dbReference>
<dbReference type="EMBL" id="AFYH01194958">
    <property type="status" value="NOT_ANNOTATED_CDS"/>
    <property type="molecule type" value="Genomic_DNA"/>
</dbReference>
<feature type="domain" description="Ig-like" evidence="2">
    <location>
        <begin position="196"/>
        <end position="282"/>
    </location>
</feature>
<sequence length="319" mass="35500">PTISVNPSYPVFVEGEEVKITCESSGRVYTFHLHNSKYRLYYENVKTGYSHTFTHIIHGAGDQGNYYCKYSVNIRHEWQDSPFSAPLQINVADSLPDPSLSLSPMYPVFVKGEEIQIICLVSRPGATCRLYRNGQYLAYKYAATGECCCNFTLSAIEDGDHGNYFCQYSISLQGRWKYSPLSTSVEIKVTDSLPDPSLSLSPAYPAFVNGEETQITCLASHLGARCELYGNGQSLYYKEAAAREYNCNFTLTIKGDGDQGNYSCLYSIYSHGRWISSSYSISVEIKVTESLPAPNTSIIPEQSVFVKGEEANITCSASR</sequence>
<dbReference type="GeneTree" id="ENSGT00680000100998"/>
<keyword evidence="1" id="KW-1015">Disulfide bond</keyword>
<name>H2ZTV1_LATCH</name>
<dbReference type="Pfam" id="PF13895">
    <property type="entry name" value="Ig_2"/>
    <property type="match status" value="2"/>
</dbReference>
<dbReference type="InterPro" id="IPR003599">
    <property type="entry name" value="Ig_sub"/>
</dbReference>